<feature type="region of interest" description="Disordered" evidence="1">
    <location>
        <begin position="92"/>
        <end position="117"/>
    </location>
</feature>
<name>D6WWV6_TRICA</name>
<dbReference type="Proteomes" id="UP000007266">
    <property type="component" value="Linkage group 8"/>
</dbReference>
<dbReference type="InParanoid" id="D6WWV6"/>
<dbReference type="STRING" id="7070.D6WWV6"/>
<organism evidence="2 3">
    <name type="scientific">Tribolium castaneum</name>
    <name type="common">Red flour beetle</name>
    <dbReference type="NCBI Taxonomy" id="7070"/>
    <lineage>
        <taxon>Eukaryota</taxon>
        <taxon>Metazoa</taxon>
        <taxon>Ecdysozoa</taxon>
        <taxon>Arthropoda</taxon>
        <taxon>Hexapoda</taxon>
        <taxon>Insecta</taxon>
        <taxon>Pterygota</taxon>
        <taxon>Neoptera</taxon>
        <taxon>Endopterygota</taxon>
        <taxon>Coleoptera</taxon>
        <taxon>Polyphaga</taxon>
        <taxon>Cucujiformia</taxon>
        <taxon>Tenebrionidae</taxon>
        <taxon>Tenebrionidae incertae sedis</taxon>
        <taxon>Tribolium</taxon>
    </lineage>
</organism>
<feature type="compositionally biased region" description="Polar residues" evidence="1">
    <location>
        <begin position="107"/>
        <end position="117"/>
    </location>
</feature>
<sequence length="444" mass="50983">MNEIPELKDDLAFLKKFDARGKIWQDIDATNSKGKPKVRSNFLLHPRRFSSESECSSTLQTPRRFLSGTVLKTTLEQNNNVKKEFDCNTKSNMRIDSGPIESDIGESKNSPTLSNPKTATTLRKQVRPASVRVENFDKKFKTLVERSLKLLTNIRLLFEEGISPPDGEEDCMRRFKRLQEFTSRFSRIYLYPLLRHMDELSLPEKLGTAVINQKLLSAQQVILQALQAYHTHLPSSIGKCGSDKLKSLLEQTLYLCQIYDLLKKDTNLETAEFINAMRNHVELLLEALKNFDLKFIEKKSNESIKKKPSKAQCPKPKSKLSMYAANSSFRKDLELKKALQTLAKKKFSVKSRYKTATFKHRPPVERPRGTEEQGKMKLFSRHSGNLKSTPVRSPIREDDIKTMVEVDSEFEAPPNTGEVGQKIKFDFAHFLWGNKLNSFKFITI</sequence>
<gene>
    <name evidence="2" type="primary">AUGUSTUS-3.0.2_15485</name>
    <name evidence="2" type="ORF">TcasGA2_TC015485</name>
</gene>
<evidence type="ECO:0000313" key="3">
    <source>
        <dbReference type="Proteomes" id="UP000007266"/>
    </source>
</evidence>
<dbReference type="AlphaFoldDB" id="D6WWV6"/>
<reference evidence="2 3" key="1">
    <citation type="journal article" date="2008" name="Nature">
        <title>The genome of the model beetle and pest Tribolium castaneum.</title>
        <authorList>
            <consortium name="Tribolium Genome Sequencing Consortium"/>
            <person name="Richards S."/>
            <person name="Gibbs R.A."/>
            <person name="Weinstock G.M."/>
            <person name="Brown S.J."/>
            <person name="Denell R."/>
            <person name="Beeman R.W."/>
            <person name="Gibbs R."/>
            <person name="Beeman R.W."/>
            <person name="Brown S.J."/>
            <person name="Bucher G."/>
            <person name="Friedrich M."/>
            <person name="Grimmelikhuijzen C.J."/>
            <person name="Klingler M."/>
            <person name="Lorenzen M."/>
            <person name="Richards S."/>
            <person name="Roth S."/>
            <person name="Schroder R."/>
            <person name="Tautz D."/>
            <person name="Zdobnov E.M."/>
            <person name="Muzny D."/>
            <person name="Gibbs R.A."/>
            <person name="Weinstock G.M."/>
            <person name="Attaway T."/>
            <person name="Bell S."/>
            <person name="Buhay C.J."/>
            <person name="Chandrabose M.N."/>
            <person name="Chavez D."/>
            <person name="Clerk-Blankenburg K.P."/>
            <person name="Cree A."/>
            <person name="Dao M."/>
            <person name="Davis C."/>
            <person name="Chacko J."/>
            <person name="Dinh H."/>
            <person name="Dugan-Rocha S."/>
            <person name="Fowler G."/>
            <person name="Garner T.T."/>
            <person name="Garnes J."/>
            <person name="Gnirke A."/>
            <person name="Hawes A."/>
            <person name="Hernandez J."/>
            <person name="Hines S."/>
            <person name="Holder M."/>
            <person name="Hume J."/>
            <person name="Jhangiani S.N."/>
            <person name="Joshi V."/>
            <person name="Khan Z.M."/>
            <person name="Jackson L."/>
            <person name="Kovar C."/>
            <person name="Kowis A."/>
            <person name="Lee S."/>
            <person name="Lewis L.R."/>
            <person name="Margolis J."/>
            <person name="Morgan M."/>
            <person name="Nazareth L.V."/>
            <person name="Nguyen N."/>
            <person name="Okwuonu G."/>
            <person name="Parker D."/>
            <person name="Richards S."/>
            <person name="Ruiz S.J."/>
            <person name="Santibanez J."/>
            <person name="Savard J."/>
            <person name="Scherer S.E."/>
            <person name="Schneider B."/>
            <person name="Sodergren E."/>
            <person name="Tautz D."/>
            <person name="Vattahil S."/>
            <person name="Villasana D."/>
            <person name="White C.S."/>
            <person name="Wright R."/>
            <person name="Park Y."/>
            <person name="Beeman R.W."/>
            <person name="Lord J."/>
            <person name="Oppert B."/>
            <person name="Lorenzen M."/>
            <person name="Brown S."/>
            <person name="Wang L."/>
            <person name="Savard J."/>
            <person name="Tautz D."/>
            <person name="Richards S."/>
            <person name="Weinstock G."/>
            <person name="Gibbs R.A."/>
            <person name="Liu Y."/>
            <person name="Worley K."/>
            <person name="Weinstock G."/>
            <person name="Elsik C.G."/>
            <person name="Reese J.T."/>
            <person name="Elhaik E."/>
            <person name="Landan G."/>
            <person name="Graur D."/>
            <person name="Arensburger P."/>
            <person name="Atkinson P."/>
            <person name="Beeman R.W."/>
            <person name="Beidler J."/>
            <person name="Brown S.J."/>
            <person name="Demuth J.P."/>
            <person name="Drury D.W."/>
            <person name="Du Y.Z."/>
            <person name="Fujiwara H."/>
            <person name="Lorenzen M."/>
            <person name="Maselli V."/>
            <person name="Osanai M."/>
            <person name="Park Y."/>
            <person name="Robertson H.M."/>
            <person name="Tu Z."/>
            <person name="Wang J.J."/>
            <person name="Wang S."/>
            <person name="Richards S."/>
            <person name="Song H."/>
            <person name="Zhang L."/>
            <person name="Sodergren E."/>
            <person name="Werner D."/>
            <person name="Stanke M."/>
            <person name="Morgenstern B."/>
            <person name="Solovyev V."/>
            <person name="Kosarev P."/>
            <person name="Brown G."/>
            <person name="Chen H.C."/>
            <person name="Ermolaeva O."/>
            <person name="Hlavina W."/>
            <person name="Kapustin Y."/>
            <person name="Kiryutin B."/>
            <person name="Kitts P."/>
            <person name="Maglott D."/>
            <person name="Pruitt K."/>
            <person name="Sapojnikov V."/>
            <person name="Souvorov A."/>
            <person name="Mackey A.J."/>
            <person name="Waterhouse R.M."/>
            <person name="Wyder S."/>
            <person name="Zdobnov E.M."/>
            <person name="Zdobnov E.M."/>
            <person name="Wyder S."/>
            <person name="Kriventseva E.V."/>
            <person name="Kadowaki T."/>
            <person name="Bork P."/>
            <person name="Aranda M."/>
            <person name="Bao R."/>
            <person name="Beermann A."/>
            <person name="Berns N."/>
            <person name="Bolognesi R."/>
            <person name="Bonneton F."/>
            <person name="Bopp D."/>
            <person name="Brown S.J."/>
            <person name="Bucher G."/>
            <person name="Butts T."/>
            <person name="Chaumot A."/>
            <person name="Denell R.E."/>
            <person name="Ferrier D.E."/>
            <person name="Friedrich M."/>
            <person name="Gordon C.M."/>
            <person name="Jindra M."/>
            <person name="Klingler M."/>
            <person name="Lan Q."/>
            <person name="Lattorff H.M."/>
            <person name="Laudet V."/>
            <person name="von Levetsow C."/>
            <person name="Liu Z."/>
            <person name="Lutz R."/>
            <person name="Lynch J.A."/>
            <person name="da Fonseca R.N."/>
            <person name="Posnien N."/>
            <person name="Reuter R."/>
            <person name="Roth S."/>
            <person name="Savard J."/>
            <person name="Schinko J.B."/>
            <person name="Schmitt C."/>
            <person name="Schoppmeier M."/>
            <person name="Schroder R."/>
            <person name="Shippy T.D."/>
            <person name="Simonnet F."/>
            <person name="Marques-Souza H."/>
            <person name="Tautz D."/>
            <person name="Tomoyasu Y."/>
            <person name="Trauner J."/>
            <person name="Van der Zee M."/>
            <person name="Vervoort M."/>
            <person name="Wittkopp N."/>
            <person name="Wimmer E.A."/>
            <person name="Yang X."/>
            <person name="Jones A.K."/>
            <person name="Sattelle D.B."/>
            <person name="Ebert P.R."/>
            <person name="Nelson D."/>
            <person name="Scott J.G."/>
            <person name="Beeman R.W."/>
            <person name="Muthukrishnan S."/>
            <person name="Kramer K.J."/>
            <person name="Arakane Y."/>
            <person name="Beeman R.W."/>
            <person name="Zhu Q."/>
            <person name="Hogenkamp D."/>
            <person name="Dixit R."/>
            <person name="Oppert B."/>
            <person name="Jiang H."/>
            <person name="Zou Z."/>
            <person name="Marshall J."/>
            <person name="Elpidina E."/>
            <person name="Vinokurov K."/>
            <person name="Oppert C."/>
            <person name="Zou Z."/>
            <person name="Evans J."/>
            <person name="Lu Z."/>
            <person name="Zhao P."/>
            <person name="Sumathipala N."/>
            <person name="Altincicek B."/>
            <person name="Vilcinskas A."/>
            <person name="Williams M."/>
            <person name="Hultmark D."/>
            <person name="Hetru C."/>
            <person name="Jiang H."/>
            <person name="Grimmelikhuijzen C.J."/>
            <person name="Hauser F."/>
            <person name="Cazzamali G."/>
            <person name="Williamson M."/>
            <person name="Park Y."/>
            <person name="Li B."/>
            <person name="Tanaka Y."/>
            <person name="Predel R."/>
            <person name="Neupert S."/>
            <person name="Schachtner J."/>
            <person name="Verleyen P."/>
            <person name="Raible F."/>
            <person name="Bork P."/>
            <person name="Friedrich M."/>
            <person name="Walden K.K."/>
            <person name="Robertson H.M."/>
            <person name="Angeli S."/>
            <person name="Foret S."/>
            <person name="Bucher G."/>
            <person name="Schuetz S."/>
            <person name="Maleszka R."/>
            <person name="Wimmer E.A."/>
            <person name="Beeman R.W."/>
            <person name="Lorenzen M."/>
            <person name="Tomoyasu Y."/>
            <person name="Miller S.C."/>
            <person name="Grossmann D."/>
            <person name="Bucher G."/>
        </authorList>
    </citation>
    <scope>NUCLEOTIDE SEQUENCE [LARGE SCALE GENOMIC DNA]</scope>
    <source>
        <strain evidence="2 3">Georgia GA2</strain>
    </source>
</reference>
<protein>
    <submittedName>
        <fullName evidence="2">Uncharacterized protein</fullName>
    </submittedName>
</protein>
<dbReference type="EMBL" id="KQ971360">
    <property type="protein sequence ID" value="EFA09110.2"/>
    <property type="molecule type" value="Genomic_DNA"/>
</dbReference>
<evidence type="ECO:0000256" key="1">
    <source>
        <dbReference type="SAM" id="MobiDB-lite"/>
    </source>
</evidence>
<accession>D6WWV6</accession>
<reference evidence="2 3" key="2">
    <citation type="journal article" date="2010" name="Nucleic Acids Res.">
        <title>BeetleBase in 2010: revisions to provide comprehensive genomic information for Tribolium castaneum.</title>
        <authorList>
            <person name="Kim H.S."/>
            <person name="Murphy T."/>
            <person name="Xia J."/>
            <person name="Caragea D."/>
            <person name="Park Y."/>
            <person name="Beeman R.W."/>
            <person name="Lorenzen M.D."/>
            <person name="Butcher S."/>
            <person name="Manak J.R."/>
            <person name="Brown S.J."/>
        </authorList>
    </citation>
    <scope>GENOME REANNOTATION</scope>
    <source>
        <strain evidence="2 3">Georgia GA2</strain>
    </source>
</reference>
<keyword evidence="3" id="KW-1185">Reference proteome</keyword>
<dbReference type="HOGENOM" id="CLU_651057_0_0_1"/>
<proteinExistence type="predicted"/>
<evidence type="ECO:0000313" key="2">
    <source>
        <dbReference type="EMBL" id="EFA09110.2"/>
    </source>
</evidence>